<dbReference type="RefSeq" id="WP_042627410.1">
    <property type="nucleotide sequence ID" value="NZ_CP002581.1"/>
</dbReference>
<dbReference type="GO" id="GO:0006164">
    <property type="term" value="P:purine nucleotide biosynthetic process"/>
    <property type="evidence" value="ECO:0007669"/>
    <property type="project" value="UniProtKB-KW"/>
</dbReference>
<dbReference type="PROSITE" id="PS50975">
    <property type="entry name" value="ATP_GRASP"/>
    <property type="match status" value="1"/>
</dbReference>
<keyword evidence="8" id="KW-1185">Reference proteome</keyword>
<sequence>MAFLVFNRSTKFDFYNWLADARQDVYALTSKPMNRPGKYRMIRKFDDLGVPLADQLALELGRTAPIGFIASQSEYDMLRVAALREALGLPGQSVQSARAYRDKVLMKDHMAAAGIPTARYRRMTLAPDLPGFIEEHGYPVVVKPVDAAGSRGVRVLREARDLHDFQREQTARQYMVETFVEGTMFHVNGLLRGGRYEFIVPYRYVNSSLDYQADGCYGSLTMQPDTELGERLVTFCQRVIAALPATDPLAFHAEIFCAPDGTLLLNEIASRTAGSLIIELIEQDYGFNLSRAWVRAQCGLDSEIGEVRRPSRYSASLMFPTREAVLRSLPLTLPFEWCTNVYVNGRQGVVNGRAASYTDDVLSVIVSGESEAETTDRVAQASAWLGERIEWQASH</sequence>
<dbReference type="GO" id="GO:0046872">
    <property type="term" value="F:metal ion binding"/>
    <property type="evidence" value="ECO:0007669"/>
    <property type="project" value="InterPro"/>
</dbReference>
<dbReference type="InterPro" id="IPR052032">
    <property type="entry name" value="ATP-dep_AA_Ligase"/>
</dbReference>
<keyword evidence="1" id="KW-0436">Ligase</keyword>
<dbReference type="SUPFAM" id="SSF56059">
    <property type="entry name" value="Glutathione synthetase ATP-binding domain-like"/>
    <property type="match status" value="1"/>
</dbReference>
<dbReference type="Gene3D" id="3.30.1490.20">
    <property type="entry name" value="ATP-grasp fold, A domain"/>
    <property type="match status" value="1"/>
</dbReference>
<dbReference type="Gene3D" id="3.40.50.20">
    <property type="match status" value="1"/>
</dbReference>
<evidence type="ECO:0000256" key="3">
    <source>
        <dbReference type="ARBA" id="ARBA00022755"/>
    </source>
</evidence>
<evidence type="ECO:0000313" key="8">
    <source>
        <dbReference type="Proteomes" id="UP000031838"/>
    </source>
</evidence>
<dbReference type="InterPro" id="IPR003135">
    <property type="entry name" value="ATP-grasp_carboxylate-amine"/>
</dbReference>
<dbReference type="InterPro" id="IPR013815">
    <property type="entry name" value="ATP_grasp_subdomain_1"/>
</dbReference>
<dbReference type="KEGG" id="bgp:BGL_2c07590"/>
<evidence type="ECO:0000256" key="4">
    <source>
        <dbReference type="ARBA" id="ARBA00022840"/>
    </source>
</evidence>
<organism evidence="7 8">
    <name type="scientific">Burkholderia plantarii</name>
    <dbReference type="NCBI Taxonomy" id="41899"/>
    <lineage>
        <taxon>Bacteria</taxon>
        <taxon>Pseudomonadati</taxon>
        <taxon>Pseudomonadota</taxon>
        <taxon>Betaproteobacteria</taxon>
        <taxon>Burkholderiales</taxon>
        <taxon>Burkholderiaceae</taxon>
        <taxon>Burkholderia</taxon>
    </lineage>
</organism>
<dbReference type="AlphaFoldDB" id="A0A0B6RZR0"/>
<evidence type="ECO:0000256" key="2">
    <source>
        <dbReference type="ARBA" id="ARBA00022741"/>
    </source>
</evidence>
<dbReference type="EMBL" id="CP002581">
    <property type="protein sequence ID" value="AJK48843.1"/>
    <property type="molecule type" value="Genomic_DNA"/>
</dbReference>
<reference evidence="7 8" key="2">
    <citation type="journal article" date="2016" name="Appl. Microbiol. Biotechnol.">
        <title>Mutations improving production and secretion of extracellular lipase by Burkholderia glumae PG1.</title>
        <authorList>
            <person name="Knapp A."/>
            <person name="Voget S."/>
            <person name="Gao R."/>
            <person name="Zaburannyi N."/>
            <person name="Krysciak D."/>
            <person name="Breuer M."/>
            <person name="Hauer B."/>
            <person name="Streit W.R."/>
            <person name="Muller R."/>
            <person name="Daniel R."/>
            <person name="Jaeger K.E."/>
        </authorList>
    </citation>
    <scope>NUCLEOTIDE SEQUENCE [LARGE SCALE GENOMIC DNA]</scope>
    <source>
        <strain evidence="7 8">PG1</strain>
    </source>
</reference>
<dbReference type="PANTHER" id="PTHR43585">
    <property type="entry name" value="FUMIPYRROLE BIOSYNTHESIS PROTEIN C"/>
    <property type="match status" value="1"/>
</dbReference>
<gene>
    <name evidence="7" type="ORF">BGL_2c07590</name>
</gene>
<evidence type="ECO:0000256" key="1">
    <source>
        <dbReference type="ARBA" id="ARBA00022598"/>
    </source>
</evidence>
<dbReference type="GO" id="GO:0016874">
    <property type="term" value="F:ligase activity"/>
    <property type="evidence" value="ECO:0007669"/>
    <property type="project" value="UniProtKB-KW"/>
</dbReference>
<dbReference type="Gene3D" id="3.30.470.20">
    <property type="entry name" value="ATP-grasp fold, B domain"/>
    <property type="match status" value="1"/>
</dbReference>
<name>A0A0B6RZR0_BURPL</name>
<dbReference type="PANTHER" id="PTHR43585:SF2">
    <property type="entry name" value="ATP-GRASP ENZYME FSQD"/>
    <property type="match status" value="1"/>
</dbReference>
<keyword evidence="3" id="KW-0658">Purine biosynthesis</keyword>
<dbReference type="GO" id="GO:0005524">
    <property type="term" value="F:ATP binding"/>
    <property type="evidence" value="ECO:0007669"/>
    <property type="project" value="UniProtKB-UniRule"/>
</dbReference>
<evidence type="ECO:0000256" key="5">
    <source>
        <dbReference type="PROSITE-ProRule" id="PRU00409"/>
    </source>
</evidence>
<dbReference type="Proteomes" id="UP000031838">
    <property type="component" value="Chromosome 2"/>
</dbReference>
<evidence type="ECO:0000259" key="6">
    <source>
        <dbReference type="PROSITE" id="PS50975"/>
    </source>
</evidence>
<accession>A0A0B6RZR0</accession>
<protein>
    <submittedName>
        <fullName evidence="7">Phosphoribosylglycinamide synthase</fullName>
    </submittedName>
</protein>
<dbReference type="HOGENOM" id="CLU_029016_4_1_4"/>
<evidence type="ECO:0000313" key="7">
    <source>
        <dbReference type="EMBL" id="AJK48843.1"/>
    </source>
</evidence>
<keyword evidence="4 5" id="KW-0067">ATP-binding</keyword>
<dbReference type="Pfam" id="PF02222">
    <property type="entry name" value="ATP-grasp"/>
    <property type="match status" value="1"/>
</dbReference>
<dbReference type="InterPro" id="IPR011761">
    <property type="entry name" value="ATP-grasp"/>
</dbReference>
<feature type="domain" description="ATP-grasp" evidence="6">
    <location>
        <begin position="107"/>
        <end position="298"/>
    </location>
</feature>
<proteinExistence type="predicted"/>
<keyword evidence="2 5" id="KW-0547">Nucleotide-binding</keyword>
<reference evidence="8" key="1">
    <citation type="submission" date="2011-03" db="EMBL/GenBank/DDBJ databases">
        <authorList>
            <person name="Voget S."/>
            <person name="Streit W.R."/>
            <person name="Jaeger K.E."/>
            <person name="Daniel R."/>
        </authorList>
    </citation>
    <scope>NUCLEOTIDE SEQUENCE [LARGE SCALE GENOMIC DNA]</scope>
    <source>
        <strain evidence="8">PG1</strain>
    </source>
</reference>